<proteinExistence type="inferred from homology"/>
<organism evidence="4 5">
    <name type="scientific">Thermobifida fusca TM51</name>
    <dbReference type="NCBI Taxonomy" id="1169414"/>
    <lineage>
        <taxon>Bacteria</taxon>
        <taxon>Bacillati</taxon>
        <taxon>Actinomycetota</taxon>
        <taxon>Actinomycetes</taxon>
        <taxon>Streptosporangiales</taxon>
        <taxon>Nocardiopsidaceae</taxon>
        <taxon>Thermobifida</taxon>
    </lineage>
</organism>
<evidence type="ECO:0000313" key="5">
    <source>
        <dbReference type="Proteomes" id="UP000014184"/>
    </source>
</evidence>
<dbReference type="GO" id="GO:0016787">
    <property type="term" value="F:hydrolase activity"/>
    <property type="evidence" value="ECO:0007669"/>
    <property type="project" value="UniProtKB-KW"/>
</dbReference>
<keyword evidence="2" id="KW-0378">Hydrolase</keyword>
<evidence type="ECO:0000259" key="3">
    <source>
        <dbReference type="PROSITE" id="PS51462"/>
    </source>
</evidence>
<keyword evidence="5" id="KW-1185">Reference proteome</keyword>
<dbReference type="PANTHER" id="PTHR43736:SF1">
    <property type="entry name" value="DIHYDRONEOPTERIN TRIPHOSPHATE DIPHOSPHATASE"/>
    <property type="match status" value="1"/>
</dbReference>
<dbReference type="Proteomes" id="UP000014184">
    <property type="component" value="Unassembled WGS sequence"/>
</dbReference>
<sequence>MVTAGDGDGWVILADGSRRWGLYGASGLLLYSVDESGTGHVLLQHRAPWTHQGGTWGLPGGARNSGESSVSAAIREFVEEVDGDLGTLSLLGIHRQDHQVWVFDTVLASVPERRPFTPGNPESESIRWIPVPDVPSMPLLPAFGKVWPEVAAALSEQLLLIVDTTVVPQSITPGALCHRLTELAQVGVTDDMLPPDVPLTPLHRRFPSVLLLVDAHSRAALPAPVHGVDVVQVSDGSAAAIAQLVSERLPQTRIVVATDHPDTRAQAAALGVHTAPVSWAYELAQREESSPVERGSSVT</sequence>
<dbReference type="InterPro" id="IPR020084">
    <property type="entry name" value="NUDIX_hydrolase_CS"/>
</dbReference>
<dbReference type="Pfam" id="PF00293">
    <property type="entry name" value="NUDIX"/>
    <property type="match status" value="1"/>
</dbReference>
<dbReference type="PANTHER" id="PTHR43736">
    <property type="entry name" value="ADP-RIBOSE PYROPHOSPHATASE"/>
    <property type="match status" value="1"/>
</dbReference>
<dbReference type="PROSITE" id="PS51462">
    <property type="entry name" value="NUDIX"/>
    <property type="match status" value="1"/>
</dbReference>
<dbReference type="InterPro" id="IPR000086">
    <property type="entry name" value="NUDIX_hydrolase_dom"/>
</dbReference>
<name>A0A9P2WSH7_THEFU</name>
<dbReference type="EMBL" id="AOSG01000002">
    <property type="protein sequence ID" value="EOR72738.1"/>
    <property type="molecule type" value="Genomic_DNA"/>
</dbReference>
<protein>
    <recommendedName>
        <fullName evidence="3">Nudix hydrolase domain-containing protein</fullName>
    </recommendedName>
</protein>
<dbReference type="CDD" id="cd18877">
    <property type="entry name" value="NUDIX_Hydrolase"/>
    <property type="match status" value="1"/>
</dbReference>
<evidence type="ECO:0000256" key="1">
    <source>
        <dbReference type="ARBA" id="ARBA00005582"/>
    </source>
</evidence>
<dbReference type="PROSITE" id="PS00893">
    <property type="entry name" value="NUDIX_BOX"/>
    <property type="match status" value="1"/>
</dbReference>
<dbReference type="Gene3D" id="3.90.79.10">
    <property type="entry name" value="Nucleoside Triphosphate Pyrophosphohydrolase"/>
    <property type="match status" value="1"/>
</dbReference>
<comment type="similarity">
    <text evidence="1">Belongs to the Nudix hydrolase family.</text>
</comment>
<feature type="domain" description="Nudix hydrolase" evidence="3">
    <location>
        <begin position="21"/>
        <end position="154"/>
    </location>
</feature>
<dbReference type="InterPro" id="IPR015797">
    <property type="entry name" value="NUDIX_hydrolase-like_dom_sf"/>
</dbReference>
<comment type="caution">
    <text evidence="4">The sequence shown here is derived from an EMBL/GenBank/DDBJ whole genome shotgun (WGS) entry which is preliminary data.</text>
</comment>
<dbReference type="RefSeq" id="WP_011290544.1">
    <property type="nucleotide sequence ID" value="NZ_AOSG01000002.1"/>
</dbReference>
<evidence type="ECO:0000256" key="2">
    <source>
        <dbReference type="ARBA" id="ARBA00022801"/>
    </source>
</evidence>
<gene>
    <name evidence="4" type="ORF">TM51_00806</name>
</gene>
<reference evidence="4 5" key="1">
    <citation type="journal article" date="2013" name="Genome Announc.">
        <title>Draft Genome Sequence of the Lignocellulose Decomposer Thermobifida fusca Strain TM51.</title>
        <authorList>
            <person name="Toth A."/>
            <person name="Barna T."/>
            <person name="Nagy I."/>
            <person name="Horvath B."/>
            <person name="Nagy I."/>
            <person name="Tancsics A."/>
            <person name="Kriszt B."/>
            <person name="Baka E."/>
            <person name="Fekete C."/>
            <person name="Kukolya J."/>
        </authorList>
    </citation>
    <scope>NUCLEOTIDE SEQUENCE [LARGE SCALE GENOMIC DNA]</scope>
    <source>
        <strain evidence="4 5">TM51</strain>
    </source>
</reference>
<dbReference type="SUPFAM" id="SSF55811">
    <property type="entry name" value="Nudix"/>
    <property type="match status" value="1"/>
</dbReference>
<evidence type="ECO:0000313" key="4">
    <source>
        <dbReference type="EMBL" id="EOR72738.1"/>
    </source>
</evidence>
<dbReference type="AlphaFoldDB" id="A0A9P2WSH7"/>
<accession>A0A9P2WSH7</accession>